<evidence type="ECO:0000313" key="3">
    <source>
        <dbReference type="Proteomes" id="UP000440694"/>
    </source>
</evidence>
<feature type="domain" description="HTH crp-type" evidence="1">
    <location>
        <begin position="46"/>
        <end position="120"/>
    </location>
</feature>
<dbReference type="SUPFAM" id="SSF46785">
    <property type="entry name" value="Winged helix' DNA-binding domain"/>
    <property type="match status" value="1"/>
</dbReference>
<gene>
    <name evidence="2" type="ORF">GIW81_15925</name>
</gene>
<comment type="caution">
    <text evidence="2">The sequence shown here is derived from an EMBL/GenBank/DDBJ whole genome shotgun (WGS) entry which is preliminary data.</text>
</comment>
<dbReference type="GO" id="GO:0006355">
    <property type="term" value="P:regulation of DNA-templated transcription"/>
    <property type="evidence" value="ECO:0007669"/>
    <property type="project" value="InterPro"/>
</dbReference>
<dbReference type="AlphaFoldDB" id="A0A6I3KND9"/>
<reference evidence="2 3" key="1">
    <citation type="submission" date="2019-11" db="EMBL/GenBank/DDBJ databases">
        <title>Identification of a novel strain.</title>
        <authorList>
            <person name="Xu Q."/>
            <person name="Wang G."/>
        </authorList>
    </citation>
    <scope>NUCLEOTIDE SEQUENCE [LARGE SCALE GENOMIC DNA]</scope>
    <source>
        <strain evidence="3">xq</strain>
    </source>
</reference>
<keyword evidence="3" id="KW-1185">Reference proteome</keyword>
<evidence type="ECO:0000259" key="1">
    <source>
        <dbReference type="Pfam" id="PF13545"/>
    </source>
</evidence>
<dbReference type="Gene3D" id="1.10.10.10">
    <property type="entry name" value="Winged helix-like DNA-binding domain superfamily/Winged helix DNA-binding domain"/>
    <property type="match status" value="1"/>
</dbReference>
<dbReference type="GO" id="GO:0003677">
    <property type="term" value="F:DNA binding"/>
    <property type="evidence" value="ECO:0007669"/>
    <property type="project" value="InterPro"/>
</dbReference>
<dbReference type="EMBL" id="WMBQ01000002">
    <property type="protein sequence ID" value="MTD95828.1"/>
    <property type="molecule type" value="Genomic_DNA"/>
</dbReference>
<organism evidence="2 3">
    <name type="scientific">Hyphomicrobium album</name>
    <dbReference type="NCBI Taxonomy" id="2665159"/>
    <lineage>
        <taxon>Bacteria</taxon>
        <taxon>Pseudomonadati</taxon>
        <taxon>Pseudomonadota</taxon>
        <taxon>Alphaproteobacteria</taxon>
        <taxon>Hyphomicrobiales</taxon>
        <taxon>Hyphomicrobiaceae</taxon>
        <taxon>Hyphomicrobium</taxon>
    </lineage>
</organism>
<sequence>MRTATAENFITPPFYRRGMPSAAKCGDAVPVTTPACIPKTHEEPLARVAALLISISRNNSYEGRDPSVMPDALTSGFVADLLGIDIDELSTLLVDLNRRGLVEPCGSTLKLKDMPALERLAD</sequence>
<dbReference type="Pfam" id="PF13545">
    <property type="entry name" value="HTH_Crp_2"/>
    <property type="match status" value="1"/>
</dbReference>
<dbReference type="InterPro" id="IPR036390">
    <property type="entry name" value="WH_DNA-bd_sf"/>
</dbReference>
<accession>A0A6I3KND9</accession>
<dbReference type="InterPro" id="IPR036388">
    <property type="entry name" value="WH-like_DNA-bd_sf"/>
</dbReference>
<name>A0A6I3KND9_9HYPH</name>
<dbReference type="Proteomes" id="UP000440694">
    <property type="component" value="Unassembled WGS sequence"/>
</dbReference>
<proteinExistence type="predicted"/>
<protein>
    <submittedName>
        <fullName evidence="2">Helix-turn-helix domain-containing protein</fullName>
    </submittedName>
</protein>
<evidence type="ECO:0000313" key="2">
    <source>
        <dbReference type="EMBL" id="MTD95828.1"/>
    </source>
</evidence>
<dbReference type="InterPro" id="IPR012318">
    <property type="entry name" value="HTH_CRP"/>
</dbReference>